<dbReference type="AlphaFoldDB" id="A0A255GTW1"/>
<dbReference type="PROSITE" id="PS00061">
    <property type="entry name" value="ADH_SHORT"/>
    <property type="match status" value="1"/>
</dbReference>
<comment type="caution">
    <text evidence="2">The sequence shown here is derived from an EMBL/GenBank/DDBJ whole genome shotgun (WGS) entry which is preliminary data.</text>
</comment>
<name>A0A255GTW1_9ACTN</name>
<gene>
    <name evidence="2" type="ORF">CGZ93_17575</name>
</gene>
<proteinExistence type="inferred from homology"/>
<dbReference type="PRINTS" id="PR00080">
    <property type="entry name" value="SDRFAMILY"/>
</dbReference>
<dbReference type="OrthoDB" id="5290708at2"/>
<protein>
    <recommendedName>
        <fullName evidence="4">SDR family oxidoreductase</fullName>
    </recommendedName>
</protein>
<dbReference type="Gene3D" id="3.40.50.720">
    <property type="entry name" value="NAD(P)-binding Rossmann-like Domain"/>
    <property type="match status" value="1"/>
</dbReference>
<evidence type="ECO:0000313" key="2">
    <source>
        <dbReference type="EMBL" id="OYO16574.1"/>
    </source>
</evidence>
<dbReference type="InterPro" id="IPR036291">
    <property type="entry name" value="NAD(P)-bd_dom_sf"/>
</dbReference>
<dbReference type="PANTHER" id="PTHR42760">
    <property type="entry name" value="SHORT-CHAIN DEHYDROGENASES/REDUCTASES FAMILY MEMBER"/>
    <property type="match status" value="1"/>
</dbReference>
<comment type="similarity">
    <text evidence="1">Belongs to the short-chain dehydrogenases/reductases (SDR) family.</text>
</comment>
<dbReference type="InterPro" id="IPR020904">
    <property type="entry name" value="Sc_DH/Rdtase_CS"/>
</dbReference>
<dbReference type="CDD" id="cd05233">
    <property type="entry name" value="SDR_c"/>
    <property type="match status" value="1"/>
</dbReference>
<dbReference type="InterPro" id="IPR002347">
    <property type="entry name" value="SDR_fam"/>
</dbReference>
<dbReference type="Pfam" id="PF13561">
    <property type="entry name" value="adh_short_C2"/>
    <property type="match status" value="1"/>
</dbReference>
<dbReference type="SUPFAM" id="SSF51735">
    <property type="entry name" value="NAD(P)-binding Rossmann-fold domains"/>
    <property type="match status" value="1"/>
</dbReference>
<dbReference type="RefSeq" id="WP_094365461.1">
    <property type="nucleotide sequence ID" value="NZ_NMVQ01000047.1"/>
</dbReference>
<accession>A0A255GTW1</accession>
<evidence type="ECO:0000313" key="3">
    <source>
        <dbReference type="Proteomes" id="UP000216311"/>
    </source>
</evidence>
<dbReference type="PRINTS" id="PR00081">
    <property type="entry name" value="GDHRDH"/>
</dbReference>
<evidence type="ECO:0008006" key="4">
    <source>
        <dbReference type="Google" id="ProtNLM"/>
    </source>
</evidence>
<dbReference type="Proteomes" id="UP000216311">
    <property type="component" value="Unassembled WGS sequence"/>
</dbReference>
<dbReference type="GO" id="GO:0030497">
    <property type="term" value="P:fatty acid elongation"/>
    <property type="evidence" value="ECO:0007669"/>
    <property type="project" value="TreeGrafter"/>
</dbReference>
<organism evidence="2 3">
    <name type="scientific">Enemella dayhoffiae</name>
    <dbReference type="NCBI Taxonomy" id="2016507"/>
    <lineage>
        <taxon>Bacteria</taxon>
        <taxon>Bacillati</taxon>
        <taxon>Actinomycetota</taxon>
        <taxon>Actinomycetes</taxon>
        <taxon>Propionibacteriales</taxon>
        <taxon>Propionibacteriaceae</taxon>
        <taxon>Enemella</taxon>
    </lineage>
</organism>
<dbReference type="EMBL" id="NMVQ01000047">
    <property type="protein sequence ID" value="OYO16574.1"/>
    <property type="molecule type" value="Genomic_DNA"/>
</dbReference>
<evidence type="ECO:0000256" key="1">
    <source>
        <dbReference type="ARBA" id="ARBA00006484"/>
    </source>
</evidence>
<dbReference type="GO" id="GO:0016616">
    <property type="term" value="F:oxidoreductase activity, acting on the CH-OH group of donors, NAD or NADP as acceptor"/>
    <property type="evidence" value="ECO:0007669"/>
    <property type="project" value="TreeGrafter"/>
</dbReference>
<dbReference type="PANTHER" id="PTHR42760:SF40">
    <property type="entry name" value="3-OXOACYL-[ACYL-CARRIER-PROTEIN] REDUCTASE, CHLOROPLASTIC"/>
    <property type="match status" value="1"/>
</dbReference>
<sequence>MDLGFEQGQLLLVTGAGSGIGRTVALRAAEVGLSVAAWDRDPDSLAQTVQMITAAGAVARGWRVDVGEPDDIQQAMAQLGELGRPHFLVNNAGPPSSAELDFDEAVTLCLGSMRRVLHAWLEHTSPEAGLPAVVNLASVAGNRVGTASDWYSAAKAGISGWTRHLAAYRSDEVRANAVAPGMVDTPRLAGFASSAMGRQVLQRIPLGRMASPDDIAWTVLFLLSPLGSYINGQTVVVDGGWTVTQ</sequence>
<keyword evidence="3" id="KW-1185">Reference proteome</keyword>
<reference evidence="2 3" key="1">
    <citation type="submission" date="2017-07" db="EMBL/GenBank/DDBJ databases">
        <title>Draft whole genome sequences of clinical Proprionibacteriaceae strains.</title>
        <authorList>
            <person name="Bernier A.-M."/>
            <person name="Bernard K."/>
            <person name="Domingo M.-C."/>
        </authorList>
    </citation>
    <scope>NUCLEOTIDE SEQUENCE [LARGE SCALE GENOMIC DNA]</scope>
    <source>
        <strain evidence="2 3">NML 130396</strain>
    </source>
</reference>